<feature type="transmembrane region" description="Helical" evidence="7">
    <location>
        <begin position="151"/>
        <end position="169"/>
    </location>
</feature>
<name>A0A2G9CCL3_9BURK</name>
<evidence type="ECO:0000256" key="1">
    <source>
        <dbReference type="ARBA" id="ARBA00004651"/>
    </source>
</evidence>
<keyword evidence="6 7" id="KW-0472">Membrane</keyword>
<evidence type="ECO:0000259" key="9">
    <source>
        <dbReference type="PROSITE" id="PS50928"/>
    </source>
</evidence>
<feature type="transmembrane region" description="Helical" evidence="7">
    <location>
        <begin position="117"/>
        <end position="139"/>
    </location>
</feature>
<dbReference type="AlphaFoldDB" id="A0A2G9CCL3"/>
<evidence type="ECO:0000256" key="4">
    <source>
        <dbReference type="ARBA" id="ARBA00022692"/>
    </source>
</evidence>
<protein>
    <submittedName>
        <fullName evidence="10">Phosphonate ABC transporter, permease protein PhnE</fullName>
    </submittedName>
</protein>
<keyword evidence="3" id="KW-1003">Cell membrane</keyword>
<feature type="compositionally biased region" description="Gly residues" evidence="8">
    <location>
        <begin position="13"/>
        <end position="36"/>
    </location>
</feature>
<dbReference type="EMBL" id="PEOG01000012">
    <property type="protein sequence ID" value="PIM54161.1"/>
    <property type="molecule type" value="Genomic_DNA"/>
</dbReference>
<feature type="transmembrane region" description="Helical" evidence="7">
    <location>
        <begin position="439"/>
        <end position="465"/>
    </location>
</feature>
<keyword evidence="2 7" id="KW-0813">Transport</keyword>
<proteinExistence type="inferred from homology"/>
<dbReference type="SUPFAM" id="SSF161098">
    <property type="entry name" value="MetI-like"/>
    <property type="match status" value="2"/>
</dbReference>
<reference evidence="10 11" key="1">
    <citation type="submission" date="2017-11" db="EMBL/GenBank/DDBJ databases">
        <title>Draft genome sequence of Mitsuaria sp. HWN-4.</title>
        <authorList>
            <person name="Gundlapally S.R."/>
        </authorList>
    </citation>
    <scope>NUCLEOTIDE SEQUENCE [LARGE SCALE GENOMIC DNA]</scope>
    <source>
        <strain evidence="10 11">HWN-4</strain>
    </source>
</reference>
<feature type="transmembrane region" description="Helical" evidence="7">
    <location>
        <begin position="530"/>
        <end position="550"/>
    </location>
</feature>
<feature type="transmembrane region" description="Helical" evidence="7">
    <location>
        <begin position="397"/>
        <end position="418"/>
    </location>
</feature>
<dbReference type="InterPro" id="IPR000515">
    <property type="entry name" value="MetI-like"/>
</dbReference>
<feature type="transmembrane region" description="Helical" evidence="7">
    <location>
        <begin position="175"/>
        <end position="198"/>
    </location>
</feature>
<evidence type="ECO:0000256" key="8">
    <source>
        <dbReference type="SAM" id="MobiDB-lite"/>
    </source>
</evidence>
<feature type="transmembrane region" description="Helical" evidence="7">
    <location>
        <begin position="556"/>
        <end position="576"/>
    </location>
</feature>
<feature type="transmembrane region" description="Helical" evidence="7">
    <location>
        <begin position="56"/>
        <end position="72"/>
    </location>
</feature>
<dbReference type="PANTHER" id="PTHR30043">
    <property type="entry name" value="PHOSPHONATES TRANSPORT SYSTEM PERMEASE PROTEIN"/>
    <property type="match status" value="1"/>
</dbReference>
<feature type="domain" description="ABC transmembrane type-1" evidence="9">
    <location>
        <begin position="113"/>
        <end position="306"/>
    </location>
</feature>
<evidence type="ECO:0000313" key="11">
    <source>
        <dbReference type="Proteomes" id="UP000231501"/>
    </source>
</evidence>
<dbReference type="Proteomes" id="UP000231501">
    <property type="component" value="Unassembled WGS sequence"/>
</dbReference>
<organism evidence="10 11">
    <name type="scientific">Roseateles chitinivorans</name>
    <dbReference type="NCBI Taxonomy" id="2917965"/>
    <lineage>
        <taxon>Bacteria</taxon>
        <taxon>Pseudomonadati</taxon>
        <taxon>Pseudomonadota</taxon>
        <taxon>Betaproteobacteria</taxon>
        <taxon>Burkholderiales</taxon>
        <taxon>Sphaerotilaceae</taxon>
        <taxon>Roseateles</taxon>
    </lineage>
</organism>
<sequence length="582" mass="60969">MSAGGAEQTGRAGSAGTGGEGRIGRVGPGGGPGVGRGLPSSAIEPWRRDPAAPRRLGLVVAVLVLLWPLLVWCEFRPLELLDERSLRATLRFAAQFLTPRVDLEFLAMLAADTWRTVAMATVGLALAWVIAVPLALLATARLSVSALAGRMAAAPAALRWAVRLLLIVLRSVPELVWALMLVRVLGLGPGAGVLAIALSYGGMLGKVYAEILESADAAPTQALLRGGAGRLQALLFGALPGCADELVSYTVYRWECAIRSSVVLGFVGAGGLGQQLDNATKMFAGSEVATILLIFIVLVAMADRVSAWLRPARTPGQGGESRHPLSARPPARWGLRALLAGLLTLLVASFATLPLRWSELLGAGALAQMGRFLAEFFPPQLAPAFLGRVGQGALETLAMSALGSGLAAIAGLVVALLASRPAGPLRWASRLLLNALRSVPELVWASLLLVAAGLGPMPGTLALALHTTGVLGRLMAEALENAPPQTAQALRWAGASRWQVFAFATLPQAAPQLLSYTLYRWENNIRAATVLGVVGAGGLGQMLSLHLSLFQMRETGTVLLAMLVLVMAVDACSYAARRRLNR</sequence>
<dbReference type="CDD" id="cd06261">
    <property type="entry name" value="TM_PBP2"/>
    <property type="match status" value="2"/>
</dbReference>
<evidence type="ECO:0000256" key="3">
    <source>
        <dbReference type="ARBA" id="ARBA00022475"/>
    </source>
</evidence>
<comment type="similarity">
    <text evidence="7">Belongs to the binding-protein-dependent transport system permease family.</text>
</comment>
<feature type="region of interest" description="Disordered" evidence="8">
    <location>
        <begin position="1"/>
        <end position="39"/>
    </location>
</feature>
<feature type="transmembrane region" description="Helical" evidence="7">
    <location>
        <begin position="333"/>
        <end position="353"/>
    </location>
</feature>
<evidence type="ECO:0000256" key="6">
    <source>
        <dbReference type="ARBA" id="ARBA00023136"/>
    </source>
</evidence>
<dbReference type="InterPro" id="IPR035906">
    <property type="entry name" value="MetI-like_sf"/>
</dbReference>
<dbReference type="Pfam" id="PF00528">
    <property type="entry name" value="BPD_transp_1"/>
    <property type="match status" value="2"/>
</dbReference>
<evidence type="ECO:0000256" key="2">
    <source>
        <dbReference type="ARBA" id="ARBA00022448"/>
    </source>
</evidence>
<feature type="transmembrane region" description="Helical" evidence="7">
    <location>
        <begin position="282"/>
        <end position="302"/>
    </location>
</feature>
<comment type="caution">
    <text evidence="10">The sequence shown here is derived from an EMBL/GenBank/DDBJ whole genome shotgun (WGS) entry which is preliminary data.</text>
</comment>
<evidence type="ECO:0000313" key="10">
    <source>
        <dbReference type="EMBL" id="PIM54161.1"/>
    </source>
</evidence>
<gene>
    <name evidence="10" type="primary">phnE</name>
    <name evidence="10" type="ORF">CS062_05635</name>
</gene>
<dbReference type="NCBIfam" id="TIGR01097">
    <property type="entry name" value="PhnE"/>
    <property type="match status" value="1"/>
</dbReference>
<dbReference type="OrthoDB" id="8557224at2"/>
<dbReference type="PANTHER" id="PTHR30043:SF1">
    <property type="entry name" value="ABC TRANSPORT SYSTEM PERMEASE PROTEIN P69"/>
    <property type="match status" value="1"/>
</dbReference>
<evidence type="ECO:0000256" key="7">
    <source>
        <dbReference type="RuleBase" id="RU363032"/>
    </source>
</evidence>
<feature type="domain" description="ABC transmembrane type-1" evidence="9">
    <location>
        <begin position="393"/>
        <end position="571"/>
    </location>
</feature>
<keyword evidence="5 7" id="KW-1133">Transmembrane helix</keyword>
<dbReference type="GO" id="GO:0015416">
    <property type="term" value="F:ABC-type phosphonate transporter activity"/>
    <property type="evidence" value="ECO:0007669"/>
    <property type="project" value="InterPro"/>
</dbReference>
<dbReference type="GO" id="GO:0005886">
    <property type="term" value="C:plasma membrane"/>
    <property type="evidence" value="ECO:0007669"/>
    <property type="project" value="UniProtKB-SubCell"/>
</dbReference>
<comment type="subcellular location">
    <subcellularLocation>
        <location evidence="1 7">Cell membrane</location>
        <topology evidence="1 7">Multi-pass membrane protein</topology>
    </subcellularLocation>
</comment>
<accession>A0A2G9CCL3</accession>
<keyword evidence="4 7" id="KW-0812">Transmembrane</keyword>
<dbReference type="InterPro" id="IPR005769">
    <property type="entry name" value="PhnE/PtxC"/>
</dbReference>
<keyword evidence="11" id="KW-1185">Reference proteome</keyword>
<dbReference type="PROSITE" id="PS50928">
    <property type="entry name" value="ABC_TM1"/>
    <property type="match status" value="2"/>
</dbReference>
<dbReference type="Gene3D" id="1.10.3720.10">
    <property type="entry name" value="MetI-like"/>
    <property type="match status" value="2"/>
</dbReference>
<evidence type="ECO:0000256" key="5">
    <source>
        <dbReference type="ARBA" id="ARBA00022989"/>
    </source>
</evidence>